<organism evidence="1 2">
    <name type="scientific">Thomasclavelia cocleata</name>
    <dbReference type="NCBI Taxonomy" id="69824"/>
    <lineage>
        <taxon>Bacteria</taxon>
        <taxon>Bacillati</taxon>
        <taxon>Bacillota</taxon>
        <taxon>Erysipelotrichia</taxon>
        <taxon>Erysipelotrichales</taxon>
        <taxon>Coprobacillaceae</taxon>
        <taxon>Thomasclavelia</taxon>
    </lineage>
</organism>
<dbReference type="Proteomes" id="UP000198558">
    <property type="component" value="Unassembled WGS sequence"/>
</dbReference>
<dbReference type="RefSeq" id="WP_092351426.1">
    <property type="nucleotide sequence ID" value="NZ_FOIN01000001.1"/>
</dbReference>
<dbReference type="SUPFAM" id="SSF141571">
    <property type="entry name" value="Pentapeptide repeat-like"/>
    <property type="match status" value="1"/>
</dbReference>
<dbReference type="Pfam" id="PF00805">
    <property type="entry name" value="Pentapeptide"/>
    <property type="match status" value="1"/>
</dbReference>
<dbReference type="AlphaFoldDB" id="A0A1I0BJJ4"/>
<dbReference type="EMBL" id="FOIN01000001">
    <property type="protein sequence ID" value="SET06405.1"/>
    <property type="molecule type" value="Genomic_DNA"/>
</dbReference>
<evidence type="ECO:0000313" key="2">
    <source>
        <dbReference type="Proteomes" id="UP000198558"/>
    </source>
</evidence>
<reference evidence="2" key="1">
    <citation type="submission" date="2016-10" db="EMBL/GenBank/DDBJ databases">
        <authorList>
            <person name="Varghese N."/>
            <person name="Submissions S."/>
        </authorList>
    </citation>
    <scope>NUCLEOTIDE SEQUENCE [LARGE SCALE GENOMIC DNA]</scope>
    <source>
        <strain evidence="2">DSM 1551</strain>
    </source>
</reference>
<gene>
    <name evidence="1" type="ORF">SAMN04489758_101126</name>
</gene>
<accession>A0A1I0BJJ4</accession>
<proteinExistence type="predicted"/>
<keyword evidence="2" id="KW-1185">Reference proteome</keyword>
<name>A0A1I0BJJ4_9FIRM</name>
<sequence>MKKQITQKELNKILKLYEKWLNDEEGGVRADLNCYDLTNKDLSGTNLTNTKLRYAILNCAKLFNTDLRYTDLSCAKGLRILPAN</sequence>
<dbReference type="InterPro" id="IPR001646">
    <property type="entry name" value="5peptide_repeat"/>
</dbReference>
<evidence type="ECO:0000313" key="1">
    <source>
        <dbReference type="EMBL" id="SET06405.1"/>
    </source>
</evidence>
<dbReference type="OrthoDB" id="154708at2"/>
<dbReference type="GeneID" id="78287170"/>
<dbReference type="Gene3D" id="2.160.20.80">
    <property type="entry name" value="E3 ubiquitin-protein ligase SopA"/>
    <property type="match status" value="1"/>
</dbReference>
<protein>
    <submittedName>
        <fullName evidence="1">Pentapeptide repeat-containing protein</fullName>
    </submittedName>
</protein>